<dbReference type="KEGG" id="rpon:G3256_14860"/>
<dbReference type="Proteomes" id="UP000503308">
    <property type="component" value="Chromosome"/>
</dbReference>
<dbReference type="InterPro" id="IPR029039">
    <property type="entry name" value="Flavoprotein-like_sf"/>
</dbReference>
<feature type="domain" description="Flavodoxin-like fold" evidence="3">
    <location>
        <begin position="3"/>
        <end position="179"/>
    </location>
</feature>
<reference evidence="4 5" key="1">
    <citation type="submission" date="2020-02" db="EMBL/GenBank/DDBJ databases">
        <title>Genome sequence of Roseobacter ponti.</title>
        <authorList>
            <person name="Hollensteiner J."/>
            <person name="Schneider D."/>
            <person name="Poehlein A."/>
            <person name="Daniel R."/>
        </authorList>
    </citation>
    <scope>NUCLEOTIDE SEQUENCE [LARGE SCALE GENOMIC DNA]</scope>
    <source>
        <strain evidence="4 5">DSM 106830</strain>
    </source>
</reference>
<organism evidence="4 5">
    <name type="scientific">Roseobacter ponti</name>
    <dbReference type="NCBI Taxonomy" id="1891787"/>
    <lineage>
        <taxon>Bacteria</taxon>
        <taxon>Pseudomonadati</taxon>
        <taxon>Pseudomonadota</taxon>
        <taxon>Alphaproteobacteria</taxon>
        <taxon>Rhodobacterales</taxon>
        <taxon>Roseobacteraceae</taxon>
        <taxon>Roseobacter</taxon>
    </lineage>
</organism>
<dbReference type="Gene3D" id="3.40.50.360">
    <property type="match status" value="1"/>
</dbReference>
<dbReference type="RefSeq" id="WP_169641580.1">
    <property type="nucleotide sequence ID" value="NZ_CP048788.1"/>
</dbReference>
<dbReference type="AlphaFoldDB" id="A0A858SY11"/>
<accession>A0A858SY11</accession>
<evidence type="ECO:0000259" key="3">
    <source>
        <dbReference type="Pfam" id="PF02525"/>
    </source>
</evidence>
<protein>
    <submittedName>
        <fullName evidence="4">NAD(P)H-dependent oxidoreductase</fullName>
    </submittedName>
</protein>
<dbReference type="GO" id="GO:0005829">
    <property type="term" value="C:cytosol"/>
    <property type="evidence" value="ECO:0007669"/>
    <property type="project" value="TreeGrafter"/>
</dbReference>
<dbReference type="PANTHER" id="PTHR10204:SF34">
    <property type="entry name" value="NAD(P)H DEHYDROGENASE [QUINONE] 1 ISOFORM 1"/>
    <property type="match status" value="1"/>
</dbReference>
<dbReference type="SUPFAM" id="SSF52218">
    <property type="entry name" value="Flavoproteins"/>
    <property type="match status" value="1"/>
</dbReference>
<keyword evidence="2" id="KW-0560">Oxidoreductase</keyword>
<dbReference type="EMBL" id="CP048788">
    <property type="protein sequence ID" value="QJF52361.1"/>
    <property type="molecule type" value="Genomic_DNA"/>
</dbReference>
<comment type="similarity">
    <text evidence="1">Belongs to the NAD(P)H dehydrogenase (quinone) family.</text>
</comment>
<dbReference type="InterPro" id="IPR003680">
    <property type="entry name" value="Flavodoxin_fold"/>
</dbReference>
<evidence type="ECO:0000313" key="4">
    <source>
        <dbReference type="EMBL" id="QJF52361.1"/>
    </source>
</evidence>
<gene>
    <name evidence="4" type="ORF">G3256_14860</name>
</gene>
<proteinExistence type="inferred from homology"/>
<dbReference type="InterPro" id="IPR051545">
    <property type="entry name" value="NAD(P)H_dehydrogenase_qn"/>
</dbReference>
<evidence type="ECO:0000256" key="2">
    <source>
        <dbReference type="ARBA" id="ARBA00023002"/>
    </source>
</evidence>
<name>A0A858SY11_9RHOB</name>
<evidence type="ECO:0000313" key="5">
    <source>
        <dbReference type="Proteomes" id="UP000503308"/>
    </source>
</evidence>
<keyword evidence="5" id="KW-1185">Reference proteome</keyword>
<dbReference type="PANTHER" id="PTHR10204">
    <property type="entry name" value="NAD P H OXIDOREDUCTASE-RELATED"/>
    <property type="match status" value="1"/>
</dbReference>
<dbReference type="Pfam" id="PF02525">
    <property type="entry name" value="Flavodoxin_2"/>
    <property type="match status" value="1"/>
</dbReference>
<dbReference type="GO" id="GO:0003955">
    <property type="term" value="F:NAD(P)H dehydrogenase (quinone) activity"/>
    <property type="evidence" value="ECO:0007669"/>
    <property type="project" value="TreeGrafter"/>
</dbReference>
<evidence type="ECO:0000256" key="1">
    <source>
        <dbReference type="ARBA" id="ARBA00006252"/>
    </source>
</evidence>
<sequence>MTRVLIVQGHPDGEEQHLCHAIAEAYRSAAEDAGHRVTVINIAVGDIPCLRSKAEWEGSDLPQVAVTGQKAVQDAEHIVLIYPLWMGDVPAMLKAWLEQVLRKGFAFEMSGRTWRPALAGRSARVIVTMGMPGAAYRWFYMAHSLRSLDRNILRFCGFRPVRRSIFGNAEDPSGKAQAKMLKTAARLGARAQ</sequence>